<reference evidence="13 14" key="1">
    <citation type="submission" date="2018-05" db="EMBL/GenBank/DDBJ databases">
        <title>The Hungate 1000. A catalogue of reference genomes from the rumen microbiome.</title>
        <authorList>
            <person name="Kelly W."/>
        </authorList>
    </citation>
    <scope>NUCLEOTIDE SEQUENCE [LARGE SCALE GENOMIC DNA]</scope>
    <source>
        <strain evidence="13 14">NLAE-zl-C242</strain>
    </source>
</reference>
<dbReference type="PANTHER" id="PTHR45528:SF8">
    <property type="entry name" value="HISTIDINE KINASE"/>
    <property type="match status" value="1"/>
</dbReference>
<dbReference type="PROSITE" id="PS50109">
    <property type="entry name" value="HIS_KIN"/>
    <property type="match status" value="1"/>
</dbReference>
<dbReference type="GO" id="GO:0005886">
    <property type="term" value="C:plasma membrane"/>
    <property type="evidence" value="ECO:0007669"/>
    <property type="project" value="TreeGrafter"/>
</dbReference>
<dbReference type="AlphaFoldDB" id="A0A2Y9B7F5"/>
<evidence type="ECO:0000256" key="9">
    <source>
        <dbReference type="ARBA" id="ARBA00023012"/>
    </source>
</evidence>
<proteinExistence type="predicted"/>
<keyword evidence="7 13" id="KW-0418">Kinase</keyword>
<dbReference type="EMBL" id="QGDL01000001">
    <property type="protein sequence ID" value="PWJ31970.1"/>
    <property type="molecule type" value="Genomic_DNA"/>
</dbReference>
<dbReference type="SMART" id="SM00387">
    <property type="entry name" value="HATPase_c"/>
    <property type="match status" value="1"/>
</dbReference>
<dbReference type="Proteomes" id="UP000245845">
    <property type="component" value="Unassembled WGS sequence"/>
</dbReference>
<keyword evidence="8 11" id="KW-1133">Transmembrane helix</keyword>
<evidence type="ECO:0000256" key="8">
    <source>
        <dbReference type="ARBA" id="ARBA00022989"/>
    </source>
</evidence>
<name>A0A2Y9B7F5_9FIRM</name>
<dbReference type="SUPFAM" id="SSF55874">
    <property type="entry name" value="ATPase domain of HSP90 chaperone/DNA topoisomerase II/histidine kinase"/>
    <property type="match status" value="1"/>
</dbReference>
<evidence type="ECO:0000256" key="6">
    <source>
        <dbReference type="ARBA" id="ARBA00022692"/>
    </source>
</evidence>
<keyword evidence="5" id="KW-0808">Transferase</keyword>
<dbReference type="InterPro" id="IPR005467">
    <property type="entry name" value="His_kinase_dom"/>
</dbReference>
<dbReference type="PANTHER" id="PTHR45528">
    <property type="entry name" value="SENSOR HISTIDINE KINASE CPXA"/>
    <property type="match status" value="1"/>
</dbReference>
<dbReference type="Gene3D" id="1.10.287.130">
    <property type="match status" value="1"/>
</dbReference>
<dbReference type="InterPro" id="IPR003594">
    <property type="entry name" value="HATPase_dom"/>
</dbReference>
<dbReference type="SUPFAM" id="SSF47384">
    <property type="entry name" value="Homodimeric domain of signal transducing histidine kinase"/>
    <property type="match status" value="1"/>
</dbReference>
<dbReference type="InterPro" id="IPR008358">
    <property type="entry name" value="Sig_transdc_His_kin/Pase_MprB"/>
</dbReference>
<dbReference type="OrthoDB" id="84942at2"/>
<evidence type="ECO:0000313" key="14">
    <source>
        <dbReference type="Proteomes" id="UP000245845"/>
    </source>
</evidence>
<evidence type="ECO:0000256" key="1">
    <source>
        <dbReference type="ARBA" id="ARBA00000085"/>
    </source>
</evidence>
<evidence type="ECO:0000256" key="2">
    <source>
        <dbReference type="ARBA" id="ARBA00004141"/>
    </source>
</evidence>
<dbReference type="EC" id="2.7.13.3" evidence="3"/>
<keyword evidence="4" id="KW-0597">Phosphoprotein</keyword>
<gene>
    <name evidence="13" type="ORF">A8806_101257</name>
</gene>
<keyword evidence="10 11" id="KW-0472">Membrane</keyword>
<feature type="domain" description="Histidine kinase" evidence="12">
    <location>
        <begin position="240"/>
        <end position="455"/>
    </location>
</feature>
<keyword evidence="9" id="KW-0902">Two-component regulatory system</keyword>
<dbReference type="RefSeq" id="WP_109729346.1">
    <property type="nucleotide sequence ID" value="NZ_BAAACK010000007.1"/>
</dbReference>
<organism evidence="13 14">
    <name type="scientific">Faecalicatena orotica</name>
    <dbReference type="NCBI Taxonomy" id="1544"/>
    <lineage>
        <taxon>Bacteria</taxon>
        <taxon>Bacillati</taxon>
        <taxon>Bacillota</taxon>
        <taxon>Clostridia</taxon>
        <taxon>Lachnospirales</taxon>
        <taxon>Lachnospiraceae</taxon>
        <taxon>Faecalicatena</taxon>
    </lineage>
</organism>
<evidence type="ECO:0000256" key="11">
    <source>
        <dbReference type="SAM" id="Phobius"/>
    </source>
</evidence>
<comment type="catalytic activity">
    <reaction evidence="1">
        <text>ATP + protein L-histidine = ADP + protein N-phospho-L-histidine.</text>
        <dbReference type="EC" id="2.7.13.3"/>
    </reaction>
</comment>
<dbReference type="PRINTS" id="PR01780">
    <property type="entry name" value="LANTIREGPROT"/>
</dbReference>
<dbReference type="Gene3D" id="3.30.565.10">
    <property type="entry name" value="Histidine kinase-like ATPase, C-terminal domain"/>
    <property type="match status" value="1"/>
</dbReference>
<dbReference type="InterPro" id="IPR003661">
    <property type="entry name" value="HisK_dim/P_dom"/>
</dbReference>
<dbReference type="InterPro" id="IPR050398">
    <property type="entry name" value="HssS/ArlS-like"/>
</dbReference>
<evidence type="ECO:0000256" key="5">
    <source>
        <dbReference type="ARBA" id="ARBA00022679"/>
    </source>
</evidence>
<dbReference type="Pfam" id="PF00512">
    <property type="entry name" value="HisKA"/>
    <property type="match status" value="1"/>
</dbReference>
<evidence type="ECO:0000256" key="3">
    <source>
        <dbReference type="ARBA" id="ARBA00012438"/>
    </source>
</evidence>
<comment type="caution">
    <text evidence="13">The sequence shown here is derived from an EMBL/GenBank/DDBJ whole genome shotgun (WGS) entry which is preliminary data.</text>
</comment>
<feature type="transmembrane region" description="Helical" evidence="11">
    <location>
        <begin position="12"/>
        <end position="38"/>
    </location>
</feature>
<keyword evidence="6 11" id="KW-0812">Transmembrane</keyword>
<accession>A0A2Y9B7F5</accession>
<evidence type="ECO:0000256" key="4">
    <source>
        <dbReference type="ARBA" id="ARBA00022553"/>
    </source>
</evidence>
<dbReference type="Pfam" id="PF02518">
    <property type="entry name" value="HATPase_c"/>
    <property type="match status" value="1"/>
</dbReference>
<evidence type="ECO:0000259" key="12">
    <source>
        <dbReference type="PROSITE" id="PS50109"/>
    </source>
</evidence>
<comment type="subcellular location">
    <subcellularLocation>
        <location evidence="2">Membrane</location>
        <topology evidence="2">Multi-pass membrane protein</topology>
    </subcellularLocation>
</comment>
<dbReference type="InterPro" id="IPR036097">
    <property type="entry name" value="HisK_dim/P_sf"/>
</dbReference>
<dbReference type="SMART" id="SM00388">
    <property type="entry name" value="HisKA"/>
    <property type="match status" value="1"/>
</dbReference>
<protein>
    <recommendedName>
        <fullName evidence="3">histidine kinase</fullName>
        <ecNumber evidence="3">2.7.13.3</ecNumber>
    </recommendedName>
</protein>
<evidence type="ECO:0000313" key="13">
    <source>
        <dbReference type="EMBL" id="PWJ31970.1"/>
    </source>
</evidence>
<keyword evidence="14" id="KW-1185">Reference proteome</keyword>
<dbReference type="CDD" id="cd00082">
    <property type="entry name" value="HisKA"/>
    <property type="match status" value="1"/>
</dbReference>
<dbReference type="InterPro" id="IPR036890">
    <property type="entry name" value="HATPase_C_sf"/>
</dbReference>
<evidence type="ECO:0000256" key="7">
    <source>
        <dbReference type="ARBA" id="ARBA00022777"/>
    </source>
</evidence>
<evidence type="ECO:0000256" key="10">
    <source>
        <dbReference type="ARBA" id="ARBA00023136"/>
    </source>
</evidence>
<sequence>MEVKRKVSVQSVFWRFLLWFCAVTGGLLLLAVLLFLIATSTGMLLPANYGETVLEENRTVIQEAGRVTEDMIPDTCRFGVYSEDGTFLYGNLAEKARTGVWQRYEQGGSSYGGEYFKVFPRENEICIAVYYIKAEFTDPVLRKYLPGATESLLLLFLSAFLIECVILVRRFGRIFREELESVKQVTEKVQLKDLDFRKPDTRIREIDEVMDSLIQMKDALEISLKQQWKLEENRRQQVRALVHDIKTPLTVIRGSTQLLDEAESREESREYQAYILQETDRIEQYVLTLQEMLKSEGDFQPKEEKIEIRNMAESFRESAKMLTDAKKQSLEVVISLQSDYIISDRQFLGRAWENLLNNAVEYTPEGGMIWIRIKEEGDWLCLRIEDSGPGFTEEDLRHAAEQFYQGDKSRNSEYHYGIGLFTVQSFAKQQGGSLVLSNSDEDRGACVCLYIPVKTGK</sequence>
<dbReference type="GO" id="GO:0000155">
    <property type="term" value="F:phosphorelay sensor kinase activity"/>
    <property type="evidence" value="ECO:0007669"/>
    <property type="project" value="InterPro"/>
</dbReference>